<dbReference type="Gene3D" id="2.150.10.10">
    <property type="entry name" value="Serralysin-like metalloprotease, C-terminal"/>
    <property type="match status" value="1"/>
</dbReference>
<dbReference type="InterPro" id="IPR036439">
    <property type="entry name" value="Dockerin_dom_sf"/>
</dbReference>
<proteinExistence type="predicted"/>
<dbReference type="EMBL" id="FXYG01000002">
    <property type="protein sequence ID" value="SMX40032.1"/>
    <property type="molecule type" value="Genomic_DNA"/>
</dbReference>
<dbReference type="Pfam" id="PF00404">
    <property type="entry name" value="Dockerin_1"/>
    <property type="match status" value="1"/>
</dbReference>
<gene>
    <name evidence="1" type="primary">prtB</name>
    <name evidence="1" type="ORF">RUA8715_01537</name>
</gene>
<sequence>MLQFERVVATGSPALDSGIGDTALKKFNSVTYLYSTTRAGGGIVVWQLVDGGAPQFHDDQYFSGTISLQVGSLGALVALGASDLLALDVDTATGLVGYELNTDGTIGALQETAAIPGGGDVTALVQYSVGAVDYLAVAHQDSGFIGTYVVNSNGSLSHVGSVAGNAGAMQTAAVGSNQYVVTANATDNTIRVFNADQGSGTLIEVDNTTTQTLGISSPTALETVYAYGHTWVLVAGSSSNSISVMELRADGTLVPKDHALDTLGTRFGAVQDMKVVEVDGRVFVIAGGGDDGVTLLTMTPDGKLIYLDSFADTLDSGLQNVETIEVAHVGDDLQIFVASQQDAGLTQLTVSLDSLGNVIEGNGIVTGTAQDDMLSAGVLDTDLQGGAGDDILIAGRSETTMQGGSGADIFVMRFGSGLTKITDFEAGTDRLDLFDYPMLRNPGQLTVTSTAQGARIKFMDEAVELFSADGGTLTSADIFGSGFEGPDHIPVDFGVLAGPEASAGVTGPITVESSGSNPALSDAEIVFTPVGNSPISVQADDQGQFDLDLPSGSLSGHVDIIKSYSHASGEITALDALQVLRIAVGLGPTWGPAAPENLIAADITRDGTVNALDALAILQVAVGLPTAHEPEWVYLDQNADLSSITPTNVDYQTGAAVTALDGMFSVDMTSILLGNLEAV</sequence>
<dbReference type="Proteomes" id="UP000202485">
    <property type="component" value="Unassembled WGS sequence"/>
</dbReference>
<dbReference type="Gene3D" id="2.130.10.10">
    <property type="entry name" value="YVTN repeat-like/Quinoprotein amine dehydrogenase"/>
    <property type="match status" value="1"/>
</dbReference>
<dbReference type="InterPro" id="IPR011049">
    <property type="entry name" value="Serralysin-like_metalloprot_C"/>
</dbReference>
<name>A0A238KCV2_9RHOB</name>
<dbReference type="AlphaFoldDB" id="A0A238KCV2"/>
<dbReference type="SUPFAM" id="SSF63829">
    <property type="entry name" value="Calcium-dependent phosphotriesterase"/>
    <property type="match status" value="1"/>
</dbReference>
<dbReference type="GO" id="GO:0000272">
    <property type="term" value="P:polysaccharide catabolic process"/>
    <property type="evidence" value="ECO:0007669"/>
    <property type="project" value="InterPro"/>
</dbReference>
<dbReference type="InterPro" id="IPR002105">
    <property type="entry name" value="Dockerin_1_rpt"/>
</dbReference>
<organism evidence="1 2">
    <name type="scientific">Ruegeria arenilitoris</name>
    <dbReference type="NCBI Taxonomy" id="1173585"/>
    <lineage>
        <taxon>Bacteria</taxon>
        <taxon>Pseudomonadati</taxon>
        <taxon>Pseudomonadota</taxon>
        <taxon>Alphaproteobacteria</taxon>
        <taxon>Rhodobacterales</taxon>
        <taxon>Roseobacteraceae</taxon>
        <taxon>Ruegeria</taxon>
    </lineage>
</organism>
<dbReference type="RefSeq" id="WP_254920158.1">
    <property type="nucleotide sequence ID" value="NZ_FXYG01000002.1"/>
</dbReference>
<protein>
    <submittedName>
        <fullName evidence="1">Serralysin B</fullName>
        <ecNumber evidence="1">3.4.24.40</ecNumber>
    </submittedName>
</protein>
<dbReference type="SUPFAM" id="SSF51120">
    <property type="entry name" value="beta-Roll"/>
    <property type="match status" value="1"/>
</dbReference>
<keyword evidence="2" id="KW-1185">Reference proteome</keyword>
<reference evidence="2" key="1">
    <citation type="submission" date="2017-05" db="EMBL/GenBank/DDBJ databases">
        <authorList>
            <person name="Rodrigo-Torres L."/>
            <person name="Arahal R. D."/>
            <person name="Lucena T."/>
        </authorList>
    </citation>
    <scope>NUCLEOTIDE SEQUENCE [LARGE SCALE GENOMIC DNA]</scope>
    <source>
        <strain evidence="2">CECT 8715</strain>
    </source>
</reference>
<accession>A0A238KCV2</accession>
<evidence type="ECO:0000313" key="1">
    <source>
        <dbReference type="EMBL" id="SMX40032.1"/>
    </source>
</evidence>
<dbReference type="GO" id="GO:0004553">
    <property type="term" value="F:hydrolase activity, hydrolyzing O-glycosyl compounds"/>
    <property type="evidence" value="ECO:0007669"/>
    <property type="project" value="InterPro"/>
</dbReference>
<dbReference type="EC" id="3.4.24.40" evidence="1"/>
<evidence type="ECO:0000313" key="2">
    <source>
        <dbReference type="Proteomes" id="UP000202485"/>
    </source>
</evidence>
<dbReference type="Gene3D" id="1.10.1330.10">
    <property type="entry name" value="Dockerin domain"/>
    <property type="match status" value="1"/>
</dbReference>
<keyword evidence="1" id="KW-0378">Hydrolase</keyword>
<dbReference type="InterPro" id="IPR015943">
    <property type="entry name" value="WD40/YVTN_repeat-like_dom_sf"/>
</dbReference>